<comment type="caution">
    <text evidence="4">The sequence shown here is derived from an EMBL/GenBank/DDBJ whole genome shotgun (WGS) entry which is preliminary data.</text>
</comment>
<dbReference type="EMBL" id="UYJE01005645">
    <property type="protein sequence ID" value="VDI38977.1"/>
    <property type="molecule type" value="Genomic_DNA"/>
</dbReference>
<accession>A0A8B6ERX5</accession>
<feature type="binding site" evidence="1">
    <location>
        <position position="53"/>
    </location>
    <ligand>
        <name>ATP</name>
        <dbReference type="ChEBI" id="CHEBI:30616"/>
    </ligand>
</feature>
<dbReference type="InterPro" id="IPR001245">
    <property type="entry name" value="Ser-Thr/Tyr_kinase_cat_dom"/>
</dbReference>
<feature type="region of interest" description="Disordered" evidence="2">
    <location>
        <begin position="98"/>
        <end position="173"/>
    </location>
</feature>
<evidence type="ECO:0000313" key="5">
    <source>
        <dbReference type="Proteomes" id="UP000596742"/>
    </source>
</evidence>
<name>A0A8B6ERX5_MYTGA</name>
<dbReference type="AlphaFoldDB" id="A0A8B6ERX5"/>
<feature type="compositionally biased region" description="Basic and acidic residues" evidence="2">
    <location>
        <begin position="118"/>
        <end position="132"/>
    </location>
</feature>
<dbReference type="PROSITE" id="PS00107">
    <property type="entry name" value="PROTEIN_KINASE_ATP"/>
    <property type="match status" value="1"/>
</dbReference>
<feature type="domain" description="Serine-threonine/tyrosine-protein kinase catalytic" evidence="3">
    <location>
        <begin position="21"/>
        <end position="65"/>
    </location>
</feature>
<evidence type="ECO:0000259" key="3">
    <source>
        <dbReference type="Pfam" id="PF07714"/>
    </source>
</evidence>
<dbReference type="Gene3D" id="3.30.200.20">
    <property type="entry name" value="Phosphorylase Kinase, domain 1"/>
    <property type="match status" value="1"/>
</dbReference>
<dbReference type="Pfam" id="PF07714">
    <property type="entry name" value="PK_Tyr_Ser-Thr"/>
    <property type="match status" value="1"/>
</dbReference>
<dbReference type="GO" id="GO:0004672">
    <property type="term" value="F:protein kinase activity"/>
    <property type="evidence" value="ECO:0007669"/>
    <property type="project" value="InterPro"/>
</dbReference>
<sequence length="218" mass="23625">MMSEYDLPLDKHWEFRREQLSLGEPLGEGAFGKVFKAETVGLNKAPTTAIAVKMLKEVESMNPNFTHEKLFHFKPVTQQLVGYLQDSAIVIEVWGRQKGEGGSKGSSAPTKPPIKAPAKIEKKEQQTKKDVGPAKPAVAASSASVSNNETQNKKMADEVNMYKKKAADSEKKMTEVQQFLANKKNQGVTQISISDLESLLGGSVPSGGSNNSSACTVQ</sequence>
<feature type="compositionally biased region" description="Basic and acidic residues" evidence="2">
    <location>
        <begin position="151"/>
        <end position="173"/>
    </location>
</feature>
<dbReference type="InterPro" id="IPR011009">
    <property type="entry name" value="Kinase-like_dom_sf"/>
</dbReference>
<feature type="compositionally biased region" description="Low complexity" evidence="2">
    <location>
        <begin position="137"/>
        <end position="146"/>
    </location>
</feature>
<organism evidence="4 5">
    <name type="scientific">Mytilus galloprovincialis</name>
    <name type="common">Mediterranean mussel</name>
    <dbReference type="NCBI Taxonomy" id="29158"/>
    <lineage>
        <taxon>Eukaryota</taxon>
        <taxon>Metazoa</taxon>
        <taxon>Spiralia</taxon>
        <taxon>Lophotrochozoa</taxon>
        <taxon>Mollusca</taxon>
        <taxon>Bivalvia</taxon>
        <taxon>Autobranchia</taxon>
        <taxon>Pteriomorphia</taxon>
        <taxon>Mytilida</taxon>
        <taxon>Mytiloidea</taxon>
        <taxon>Mytilidae</taxon>
        <taxon>Mytilinae</taxon>
        <taxon>Mytilus</taxon>
    </lineage>
</organism>
<feature type="region of interest" description="Disordered" evidence="2">
    <location>
        <begin position="198"/>
        <end position="218"/>
    </location>
</feature>
<evidence type="ECO:0000313" key="4">
    <source>
        <dbReference type="EMBL" id="VDI38977.1"/>
    </source>
</evidence>
<dbReference type="SUPFAM" id="SSF56112">
    <property type="entry name" value="Protein kinase-like (PK-like)"/>
    <property type="match status" value="1"/>
</dbReference>
<proteinExistence type="predicted"/>
<dbReference type="InterPro" id="IPR017441">
    <property type="entry name" value="Protein_kinase_ATP_BS"/>
</dbReference>
<dbReference type="OrthoDB" id="5984265at2759"/>
<gene>
    <name evidence="4" type="ORF">MGAL_10B041176</name>
</gene>
<evidence type="ECO:0000256" key="1">
    <source>
        <dbReference type="PROSITE-ProRule" id="PRU10141"/>
    </source>
</evidence>
<keyword evidence="1" id="KW-0067">ATP-binding</keyword>
<reference evidence="4" key="1">
    <citation type="submission" date="2018-11" db="EMBL/GenBank/DDBJ databases">
        <authorList>
            <person name="Alioto T."/>
            <person name="Alioto T."/>
        </authorList>
    </citation>
    <scope>NUCLEOTIDE SEQUENCE</scope>
</reference>
<evidence type="ECO:0000256" key="2">
    <source>
        <dbReference type="SAM" id="MobiDB-lite"/>
    </source>
</evidence>
<protein>
    <recommendedName>
        <fullName evidence="3">Serine-threonine/tyrosine-protein kinase catalytic domain-containing protein</fullName>
    </recommendedName>
</protein>
<dbReference type="GO" id="GO:0005524">
    <property type="term" value="F:ATP binding"/>
    <property type="evidence" value="ECO:0007669"/>
    <property type="project" value="UniProtKB-UniRule"/>
</dbReference>
<dbReference type="Proteomes" id="UP000596742">
    <property type="component" value="Unassembled WGS sequence"/>
</dbReference>
<keyword evidence="1" id="KW-0547">Nucleotide-binding</keyword>
<keyword evidence="5" id="KW-1185">Reference proteome</keyword>